<dbReference type="NCBIfam" id="TIGR02867">
    <property type="entry name" value="spore_II_P"/>
    <property type="match status" value="1"/>
</dbReference>
<evidence type="ECO:0000256" key="2">
    <source>
        <dbReference type="SAM" id="Phobius"/>
    </source>
</evidence>
<dbReference type="EMBL" id="LQWZ01000023">
    <property type="protein sequence ID" value="OAH56069.1"/>
    <property type="molecule type" value="Genomic_DNA"/>
</dbReference>
<comment type="caution">
    <text evidence="3">The sequence shown here is derived from an EMBL/GenBank/DDBJ whole genome shotgun (WGS) entry which is preliminary data.</text>
</comment>
<evidence type="ECO:0000256" key="1">
    <source>
        <dbReference type="SAM" id="MobiDB-lite"/>
    </source>
</evidence>
<accession>A0A177KRW2</accession>
<proteinExistence type="predicted"/>
<keyword evidence="2" id="KW-1133">Transmembrane helix</keyword>
<reference evidence="3 4" key="1">
    <citation type="submission" date="2016-01" db="EMBL/GenBank/DDBJ databases">
        <title>Investigation of taxonomic status of Bacillus aminovorans.</title>
        <authorList>
            <person name="Verma A."/>
            <person name="Pal Y."/>
            <person name="Krishnamurthi S."/>
        </authorList>
    </citation>
    <scope>NUCLEOTIDE SEQUENCE [LARGE SCALE GENOMIC DNA]</scope>
    <source>
        <strain evidence="3 4">DSM 4337</strain>
    </source>
</reference>
<feature type="region of interest" description="Disordered" evidence="1">
    <location>
        <begin position="155"/>
        <end position="174"/>
    </location>
</feature>
<dbReference type="AlphaFoldDB" id="A0A177KRW2"/>
<evidence type="ECO:0000313" key="4">
    <source>
        <dbReference type="Proteomes" id="UP000077271"/>
    </source>
</evidence>
<dbReference type="Proteomes" id="UP000077271">
    <property type="component" value="Unassembled WGS sequence"/>
</dbReference>
<dbReference type="SUPFAM" id="SSF53187">
    <property type="entry name" value="Zn-dependent exopeptidases"/>
    <property type="match status" value="1"/>
</dbReference>
<keyword evidence="2" id="KW-0472">Membrane</keyword>
<name>A0A177KRW2_9BACI</name>
<dbReference type="Pfam" id="PF07454">
    <property type="entry name" value="SpoIIP"/>
    <property type="match status" value="1"/>
</dbReference>
<keyword evidence="2" id="KW-0812">Transmembrane</keyword>
<gene>
    <name evidence="3" type="ORF">AWH48_05195</name>
</gene>
<evidence type="ECO:0008006" key="5">
    <source>
        <dbReference type="Google" id="ProtNLM"/>
    </source>
</evidence>
<evidence type="ECO:0000313" key="3">
    <source>
        <dbReference type="EMBL" id="OAH56069.1"/>
    </source>
</evidence>
<dbReference type="InterPro" id="IPR010897">
    <property type="entry name" value="Spore_II_P"/>
</dbReference>
<organism evidence="3 4">
    <name type="scientific">Domibacillus aminovorans</name>
    <dbReference type="NCBI Taxonomy" id="29332"/>
    <lineage>
        <taxon>Bacteria</taxon>
        <taxon>Bacillati</taxon>
        <taxon>Bacillota</taxon>
        <taxon>Bacilli</taxon>
        <taxon>Bacillales</taxon>
        <taxon>Bacillaceae</taxon>
        <taxon>Domibacillus</taxon>
    </lineage>
</organism>
<feature type="transmembrane region" description="Helical" evidence="2">
    <location>
        <begin position="36"/>
        <end position="64"/>
    </location>
</feature>
<protein>
    <recommendedName>
        <fullName evidence="5">Stage II sporulation protein P</fullName>
    </recommendedName>
</protein>
<sequence length="384" mass="42633">MQAEIRSAFFFSAYVYRTRREKGLARILLQKKSNAAIWIAPACAALIVMPFWTAGLFTVMPFSYHISSESMSRAAAELPVSSFYRLLTFENKSFKTSKMEQVDTIQWVDAAFHAASSISLRDPRTFLGKELPGFSIYDGHILIAGEGTNYTNMPIESAEPDPKSISQPPVKEGPGQAPAAYEKKILLYFTHTSEDFRPANGQAPMHIVEVGEMIAKKIEERKIGVSVNKTDIGALLNKKGKKYSASYEESRTVVASAQKQLPSLDYLIDIHRDSQLKDVTTATINGQAMAKTVFIVGGEHPGYEENARFASALHELFEKYYPGLSRGVIVKSGSQTNGKFNQDLSKRAMLIEMGGVENTREELERSAAAFADILSRFVKSEQNE</sequence>